<dbReference type="EMBL" id="JBHSMU010000003">
    <property type="protein sequence ID" value="MFC5458395.1"/>
    <property type="molecule type" value="Genomic_DNA"/>
</dbReference>
<accession>A0ABW0KYX2</accession>
<keyword evidence="3" id="KW-1185">Reference proteome</keyword>
<name>A0ABW0KYX2_9BURK</name>
<keyword evidence="1" id="KW-0472">Membrane</keyword>
<feature type="transmembrane region" description="Helical" evidence="1">
    <location>
        <begin position="103"/>
        <end position="125"/>
    </location>
</feature>
<organism evidence="2 3">
    <name type="scientific">Massilia niabensis</name>
    <dbReference type="NCBI Taxonomy" id="544910"/>
    <lineage>
        <taxon>Bacteria</taxon>
        <taxon>Pseudomonadati</taxon>
        <taxon>Pseudomonadota</taxon>
        <taxon>Betaproteobacteria</taxon>
        <taxon>Burkholderiales</taxon>
        <taxon>Oxalobacteraceae</taxon>
        <taxon>Telluria group</taxon>
        <taxon>Massilia</taxon>
    </lineage>
</organism>
<keyword evidence="1" id="KW-1133">Transmembrane helix</keyword>
<dbReference type="RefSeq" id="WP_379779208.1">
    <property type="nucleotide sequence ID" value="NZ_JBHSMU010000003.1"/>
</dbReference>
<sequence length="245" mass="27239">MGTIKMGKTNYSALFMSFFLLCAGSAFGWAIVSKLVGSHESVNFLQFSGFAATIIFVAQLSAFVASGESLIRRLIFLAMFGLSLVWMMLCLFLPIFWMREVGLVTKSSIAAFALLLFFANAFKGLRSFEESWKKKSPSVNKYYKARERILDWEKLVGSLHLSTSFFIPGAPKWVEPVLSLLLILSMIAGLNLRKVFPVFSIFAWGIPCVIGSSALIQIIAMRVAQAIKVAEIEKEIGEPIRPKLC</sequence>
<evidence type="ECO:0000313" key="2">
    <source>
        <dbReference type="EMBL" id="MFC5458395.1"/>
    </source>
</evidence>
<feature type="transmembrane region" description="Helical" evidence="1">
    <location>
        <begin position="44"/>
        <end position="65"/>
    </location>
</feature>
<gene>
    <name evidence="2" type="ORF">ACFPN5_01065</name>
</gene>
<evidence type="ECO:0000313" key="3">
    <source>
        <dbReference type="Proteomes" id="UP001596050"/>
    </source>
</evidence>
<protein>
    <submittedName>
        <fullName evidence="2">Uncharacterized protein</fullName>
    </submittedName>
</protein>
<keyword evidence="1" id="KW-0812">Transmembrane</keyword>
<feature type="transmembrane region" description="Helical" evidence="1">
    <location>
        <begin position="198"/>
        <end position="220"/>
    </location>
</feature>
<dbReference type="Proteomes" id="UP001596050">
    <property type="component" value="Unassembled WGS sequence"/>
</dbReference>
<feature type="transmembrane region" description="Helical" evidence="1">
    <location>
        <begin position="74"/>
        <end position="97"/>
    </location>
</feature>
<comment type="caution">
    <text evidence="2">The sequence shown here is derived from an EMBL/GenBank/DDBJ whole genome shotgun (WGS) entry which is preliminary data.</text>
</comment>
<evidence type="ECO:0000256" key="1">
    <source>
        <dbReference type="SAM" id="Phobius"/>
    </source>
</evidence>
<proteinExistence type="predicted"/>
<reference evidence="3" key="1">
    <citation type="journal article" date="2019" name="Int. J. Syst. Evol. Microbiol.">
        <title>The Global Catalogue of Microorganisms (GCM) 10K type strain sequencing project: providing services to taxonomists for standard genome sequencing and annotation.</title>
        <authorList>
            <consortium name="The Broad Institute Genomics Platform"/>
            <consortium name="The Broad Institute Genome Sequencing Center for Infectious Disease"/>
            <person name="Wu L."/>
            <person name="Ma J."/>
        </authorList>
    </citation>
    <scope>NUCLEOTIDE SEQUENCE [LARGE SCALE GENOMIC DNA]</scope>
    <source>
        <strain evidence="3">KACC 12649</strain>
    </source>
</reference>